<reference evidence="1 2" key="1">
    <citation type="journal article" date="2018" name="Nat. Ecol. Evol.">
        <title>Pezizomycetes genomes reveal the molecular basis of ectomycorrhizal truffle lifestyle.</title>
        <authorList>
            <person name="Murat C."/>
            <person name="Payen T."/>
            <person name="Noel B."/>
            <person name="Kuo A."/>
            <person name="Morin E."/>
            <person name="Chen J."/>
            <person name="Kohler A."/>
            <person name="Krizsan K."/>
            <person name="Balestrini R."/>
            <person name="Da Silva C."/>
            <person name="Montanini B."/>
            <person name="Hainaut M."/>
            <person name="Levati E."/>
            <person name="Barry K.W."/>
            <person name="Belfiori B."/>
            <person name="Cichocki N."/>
            <person name="Clum A."/>
            <person name="Dockter R.B."/>
            <person name="Fauchery L."/>
            <person name="Guy J."/>
            <person name="Iotti M."/>
            <person name="Le Tacon F."/>
            <person name="Lindquist E.A."/>
            <person name="Lipzen A."/>
            <person name="Malagnac F."/>
            <person name="Mello A."/>
            <person name="Molinier V."/>
            <person name="Miyauchi S."/>
            <person name="Poulain J."/>
            <person name="Riccioni C."/>
            <person name="Rubini A."/>
            <person name="Sitrit Y."/>
            <person name="Splivallo R."/>
            <person name="Traeger S."/>
            <person name="Wang M."/>
            <person name="Zifcakova L."/>
            <person name="Wipf D."/>
            <person name="Zambonelli A."/>
            <person name="Paolocci F."/>
            <person name="Nowrousian M."/>
            <person name="Ottonello S."/>
            <person name="Baldrian P."/>
            <person name="Spatafora J.W."/>
            <person name="Henrissat B."/>
            <person name="Nagy L.G."/>
            <person name="Aury J.M."/>
            <person name="Wincker P."/>
            <person name="Grigoriev I.V."/>
            <person name="Bonfante P."/>
            <person name="Martin F.M."/>
        </authorList>
    </citation>
    <scope>NUCLEOTIDE SEQUENCE [LARGE SCALE GENOMIC DNA]</scope>
    <source>
        <strain evidence="1 2">120613-1</strain>
    </source>
</reference>
<sequence>RGNERVTSVKRMREVLVEEWNRVTIAEIDKEIQRLPTVMERCLNVHGGNNYNG</sequence>
<proteinExistence type="predicted"/>
<accession>A0A3N4J8P8</accession>
<gene>
    <name evidence="1" type="ORF">L873DRAFT_1704185</name>
</gene>
<dbReference type="OrthoDB" id="5410741at2759"/>
<organism evidence="1 2">
    <name type="scientific">Choiromyces venosus 120613-1</name>
    <dbReference type="NCBI Taxonomy" id="1336337"/>
    <lineage>
        <taxon>Eukaryota</taxon>
        <taxon>Fungi</taxon>
        <taxon>Dikarya</taxon>
        <taxon>Ascomycota</taxon>
        <taxon>Pezizomycotina</taxon>
        <taxon>Pezizomycetes</taxon>
        <taxon>Pezizales</taxon>
        <taxon>Tuberaceae</taxon>
        <taxon>Choiromyces</taxon>
    </lineage>
</organism>
<dbReference type="Proteomes" id="UP000276215">
    <property type="component" value="Unassembled WGS sequence"/>
</dbReference>
<dbReference type="Gene3D" id="3.30.420.10">
    <property type="entry name" value="Ribonuclease H-like superfamily/Ribonuclease H"/>
    <property type="match status" value="1"/>
</dbReference>
<dbReference type="EMBL" id="ML120448">
    <property type="protein sequence ID" value="RPA93667.1"/>
    <property type="molecule type" value="Genomic_DNA"/>
</dbReference>
<dbReference type="InterPro" id="IPR036397">
    <property type="entry name" value="RNaseH_sf"/>
</dbReference>
<keyword evidence="2" id="KW-1185">Reference proteome</keyword>
<dbReference type="AlphaFoldDB" id="A0A3N4J8P8"/>
<protein>
    <submittedName>
        <fullName evidence="1">Uncharacterized protein</fullName>
    </submittedName>
</protein>
<feature type="non-terminal residue" evidence="1">
    <location>
        <position position="1"/>
    </location>
</feature>
<evidence type="ECO:0000313" key="1">
    <source>
        <dbReference type="EMBL" id="RPA93667.1"/>
    </source>
</evidence>
<evidence type="ECO:0000313" key="2">
    <source>
        <dbReference type="Proteomes" id="UP000276215"/>
    </source>
</evidence>
<name>A0A3N4J8P8_9PEZI</name>
<dbReference type="GO" id="GO:0003676">
    <property type="term" value="F:nucleic acid binding"/>
    <property type="evidence" value="ECO:0007669"/>
    <property type="project" value="InterPro"/>
</dbReference>